<comment type="caution">
    <text evidence="1">The sequence shown here is derived from an EMBL/GenBank/DDBJ whole genome shotgun (WGS) entry which is preliminary data.</text>
</comment>
<name>A0AAE1RES1_9SOLA</name>
<accession>A0AAE1RES1</accession>
<organism evidence="1 2">
    <name type="scientific">Anisodus tanguticus</name>
    <dbReference type="NCBI Taxonomy" id="243964"/>
    <lineage>
        <taxon>Eukaryota</taxon>
        <taxon>Viridiplantae</taxon>
        <taxon>Streptophyta</taxon>
        <taxon>Embryophyta</taxon>
        <taxon>Tracheophyta</taxon>
        <taxon>Spermatophyta</taxon>
        <taxon>Magnoliopsida</taxon>
        <taxon>eudicotyledons</taxon>
        <taxon>Gunneridae</taxon>
        <taxon>Pentapetalae</taxon>
        <taxon>asterids</taxon>
        <taxon>lamiids</taxon>
        <taxon>Solanales</taxon>
        <taxon>Solanaceae</taxon>
        <taxon>Solanoideae</taxon>
        <taxon>Hyoscyameae</taxon>
        <taxon>Anisodus</taxon>
    </lineage>
</organism>
<proteinExistence type="predicted"/>
<dbReference type="AlphaFoldDB" id="A0AAE1RES1"/>
<dbReference type="EMBL" id="JAVYJV010000016">
    <property type="protein sequence ID" value="KAK4350280.1"/>
    <property type="molecule type" value="Genomic_DNA"/>
</dbReference>
<dbReference type="Proteomes" id="UP001291623">
    <property type="component" value="Unassembled WGS sequence"/>
</dbReference>
<sequence>MTRNDENLTPREIEQKAAEFAYFLRVPIELNQNLPFEAPVTLELILGSVFDNRVELEIDMKANLSMHDKLLDLICGRGRDMGGEAKIE</sequence>
<keyword evidence="2" id="KW-1185">Reference proteome</keyword>
<evidence type="ECO:0000313" key="1">
    <source>
        <dbReference type="EMBL" id="KAK4350280.1"/>
    </source>
</evidence>
<reference evidence="1" key="1">
    <citation type="submission" date="2023-12" db="EMBL/GenBank/DDBJ databases">
        <title>Genome assembly of Anisodus tanguticus.</title>
        <authorList>
            <person name="Wang Y.-J."/>
        </authorList>
    </citation>
    <scope>NUCLEOTIDE SEQUENCE</scope>
    <source>
        <strain evidence="1">KB-2021</strain>
        <tissue evidence="1">Leaf</tissue>
    </source>
</reference>
<evidence type="ECO:0000313" key="2">
    <source>
        <dbReference type="Proteomes" id="UP001291623"/>
    </source>
</evidence>
<protein>
    <submittedName>
        <fullName evidence="1">Uncharacterized protein</fullName>
    </submittedName>
</protein>
<gene>
    <name evidence="1" type="ORF">RND71_029593</name>
</gene>